<organism evidence="1 2">
    <name type="scientific">Aerophototrophica crusticola</name>
    <dbReference type="NCBI Taxonomy" id="1709002"/>
    <lineage>
        <taxon>Bacteria</taxon>
        <taxon>Pseudomonadati</taxon>
        <taxon>Pseudomonadota</taxon>
        <taxon>Alphaproteobacteria</taxon>
        <taxon>Rhodospirillales</taxon>
        <taxon>Rhodospirillaceae</taxon>
        <taxon>Aerophototrophica</taxon>
    </lineage>
</organism>
<dbReference type="KEGG" id="acru:HHL28_09100"/>
<reference evidence="1" key="1">
    <citation type="submission" date="2020-04" db="EMBL/GenBank/DDBJ databases">
        <title>A desert anoxygenic phototrophic bacterium fixes CO2 using RubisCO under aerobic conditions.</title>
        <authorList>
            <person name="Tang K."/>
        </authorList>
    </citation>
    <scope>NUCLEOTIDE SEQUENCE [LARGE SCALE GENOMIC DNA]</scope>
    <source>
        <strain evidence="1">MIMtkB3</strain>
    </source>
</reference>
<protein>
    <submittedName>
        <fullName evidence="1">Glycosyltransferase</fullName>
    </submittedName>
</protein>
<dbReference type="EMBL" id="CP051775">
    <property type="protein sequence ID" value="QJE73225.1"/>
    <property type="molecule type" value="Genomic_DNA"/>
</dbReference>
<proteinExistence type="predicted"/>
<dbReference type="Gene3D" id="3.90.550.10">
    <property type="entry name" value="Spore Coat Polysaccharide Biosynthesis Protein SpsA, Chain A"/>
    <property type="match status" value="1"/>
</dbReference>
<dbReference type="PANTHER" id="PTHR36529">
    <property type="entry name" value="SLL1095 PROTEIN"/>
    <property type="match status" value="1"/>
</dbReference>
<keyword evidence="2" id="KW-1185">Reference proteome</keyword>
<dbReference type="GO" id="GO:0016740">
    <property type="term" value="F:transferase activity"/>
    <property type="evidence" value="ECO:0007669"/>
    <property type="project" value="UniProtKB-KW"/>
</dbReference>
<name>A0A858R745_9PROT</name>
<dbReference type="Proteomes" id="UP000501891">
    <property type="component" value="Chromosome"/>
</dbReference>
<dbReference type="PANTHER" id="PTHR36529:SF1">
    <property type="entry name" value="GLYCOSYLTRANSFERASE"/>
    <property type="match status" value="1"/>
</dbReference>
<evidence type="ECO:0000313" key="1">
    <source>
        <dbReference type="EMBL" id="QJE73225.1"/>
    </source>
</evidence>
<accession>A0A858R745</accession>
<dbReference type="NCBIfam" id="TIGR04282">
    <property type="entry name" value="glyco_like_cofC"/>
    <property type="match status" value="1"/>
</dbReference>
<evidence type="ECO:0000313" key="2">
    <source>
        <dbReference type="Proteomes" id="UP000501891"/>
    </source>
</evidence>
<dbReference type="Pfam" id="PF09837">
    <property type="entry name" value="DUF2064"/>
    <property type="match status" value="1"/>
</dbReference>
<dbReference type="AlphaFoldDB" id="A0A858R745"/>
<dbReference type="InterPro" id="IPR018641">
    <property type="entry name" value="Trfase_1_rSAM/seldom-assoc"/>
</dbReference>
<dbReference type="SUPFAM" id="SSF53448">
    <property type="entry name" value="Nucleotide-diphospho-sugar transferases"/>
    <property type="match status" value="1"/>
</dbReference>
<dbReference type="InterPro" id="IPR029044">
    <property type="entry name" value="Nucleotide-diphossugar_trans"/>
</dbReference>
<gene>
    <name evidence="1" type="ORF">HHL28_09100</name>
</gene>
<sequence>MAAGWLVGPLRPQPGLPVPVVCGRAAPDHPAGVRVRRGTLIVLAKAPALGRVKRRLARGLGEAQALRFYRTCLSGTLRRLGNDPRWRSVLAVAPDRATVARHWPRGWTVVPQGGGDLGVRMLRQLQSAGGPAVLVGGDIPGITPALIARALDALRYADAVFGPSDDGGYWLIGLARSPRRLDSLAGVRWSTEHALADSIRALGLKTALVDRLADVDEAEGYRRWVRNRSD</sequence>